<evidence type="ECO:0000256" key="4">
    <source>
        <dbReference type="ARBA" id="ARBA00022771"/>
    </source>
</evidence>
<accession>A0AAN9VHY1</accession>
<dbReference type="GO" id="GO:0048513">
    <property type="term" value="P:animal organ development"/>
    <property type="evidence" value="ECO:0007669"/>
    <property type="project" value="UniProtKB-ARBA"/>
</dbReference>
<dbReference type="InterPro" id="IPR051095">
    <property type="entry name" value="Dros_DevTransReg"/>
</dbReference>
<comment type="caution">
    <text evidence="14">The sequence shown here is derived from an EMBL/GenBank/DDBJ whole genome shotgun (WGS) entry which is preliminary data.</text>
</comment>
<evidence type="ECO:0000313" key="15">
    <source>
        <dbReference type="Proteomes" id="UP001378592"/>
    </source>
</evidence>
<dbReference type="Gene3D" id="3.30.710.10">
    <property type="entry name" value="Potassium Channel Kv1.1, Chain A"/>
    <property type="match status" value="1"/>
</dbReference>
<dbReference type="Pfam" id="PF00651">
    <property type="entry name" value="BTB"/>
    <property type="match status" value="1"/>
</dbReference>
<keyword evidence="15" id="KW-1185">Reference proteome</keyword>
<feature type="region of interest" description="Disordered" evidence="11">
    <location>
        <begin position="157"/>
        <end position="389"/>
    </location>
</feature>
<dbReference type="GO" id="GO:0003677">
    <property type="term" value="F:DNA binding"/>
    <property type="evidence" value="ECO:0007669"/>
    <property type="project" value="UniProtKB-KW"/>
</dbReference>
<evidence type="ECO:0000259" key="13">
    <source>
        <dbReference type="PROSITE" id="PS50157"/>
    </source>
</evidence>
<keyword evidence="8" id="KW-0804">Transcription</keyword>
<keyword evidence="2" id="KW-0479">Metal-binding</keyword>
<keyword evidence="3" id="KW-0677">Repeat</keyword>
<protein>
    <submittedName>
        <fullName evidence="14">Uncharacterized protein</fullName>
    </submittedName>
</protein>
<proteinExistence type="predicted"/>
<gene>
    <name evidence="14" type="ORF">R5R35_014580</name>
</gene>
<feature type="region of interest" description="Disordered" evidence="11">
    <location>
        <begin position="676"/>
        <end position="699"/>
    </location>
</feature>
<dbReference type="PROSITE" id="PS50157">
    <property type="entry name" value="ZINC_FINGER_C2H2_2"/>
    <property type="match status" value="3"/>
</dbReference>
<evidence type="ECO:0000256" key="3">
    <source>
        <dbReference type="ARBA" id="ARBA00022737"/>
    </source>
</evidence>
<evidence type="ECO:0000313" key="14">
    <source>
        <dbReference type="EMBL" id="KAK7861722.1"/>
    </source>
</evidence>
<dbReference type="GO" id="GO:0006357">
    <property type="term" value="P:regulation of transcription by RNA polymerase II"/>
    <property type="evidence" value="ECO:0007669"/>
    <property type="project" value="TreeGrafter"/>
</dbReference>
<feature type="domain" description="BTB" evidence="12">
    <location>
        <begin position="36"/>
        <end position="101"/>
    </location>
</feature>
<evidence type="ECO:0000256" key="8">
    <source>
        <dbReference type="ARBA" id="ARBA00023163"/>
    </source>
</evidence>
<dbReference type="SMART" id="SM00225">
    <property type="entry name" value="BTB"/>
    <property type="match status" value="1"/>
</dbReference>
<dbReference type="AlphaFoldDB" id="A0AAN9VHY1"/>
<evidence type="ECO:0000256" key="2">
    <source>
        <dbReference type="ARBA" id="ARBA00022723"/>
    </source>
</evidence>
<keyword evidence="4 10" id="KW-0863">Zinc-finger</keyword>
<feature type="compositionally biased region" description="Low complexity" evidence="11">
    <location>
        <begin position="346"/>
        <end position="359"/>
    </location>
</feature>
<evidence type="ECO:0000256" key="9">
    <source>
        <dbReference type="ARBA" id="ARBA00023242"/>
    </source>
</evidence>
<feature type="region of interest" description="Disordered" evidence="11">
    <location>
        <begin position="125"/>
        <end position="145"/>
    </location>
</feature>
<keyword evidence="9" id="KW-0539">Nucleus</keyword>
<keyword evidence="7" id="KW-0238">DNA-binding</keyword>
<dbReference type="GO" id="GO:0005634">
    <property type="term" value="C:nucleus"/>
    <property type="evidence" value="ECO:0007669"/>
    <property type="project" value="UniProtKB-SubCell"/>
</dbReference>
<feature type="domain" description="C2H2-type" evidence="13">
    <location>
        <begin position="528"/>
        <end position="555"/>
    </location>
</feature>
<dbReference type="Gene3D" id="3.30.160.60">
    <property type="entry name" value="Classic Zinc Finger"/>
    <property type="match status" value="3"/>
</dbReference>
<feature type="domain" description="C2H2-type" evidence="13">
    <location>
        <begin position="500"/>
        <end position="527"/>
    </location>
</feature>
<keyword evidence="6" id="KW-0805">Transcription regulation</keyword>
<dbReference type="SMART" id="SM00355">
    <property type="entry name" value="ZnF_C2H2"/>
    <property type="match status" value="3"/>
</dbReference>
<organism evidence="14 15">
    <name type="scientific">Gryllus longicercus</name>
    <dbReference type="NCBI Taxonomy" id="2509291"/>
    <lineage>
        <taxon>Eukaryota</taxon>
        <taxon>Metazoa</taxon>
        <taxon>Ecdysozoa</taxon>
        <taxon>Arthropoda</taxon>
        <taxon>Hexapoda</taxon>
        <taxon>Insecta</taxon>
        <taxon>Pterygota</taxon>
        <taxon>Neoptera</taxon>
        <taxon>Polyneoptera</taxon>
        <taxon>Orthoptera</taxon>
        <taxon>Ensifera</taxon>
        <taxon>Gryllidea</taxon>
        <taxon>Grylloidea</taxon>
        <taxon>Gryllidae</taxon>
        <taxon>Gryllinae</taxon>
        <taxon>Gryllus</taxon>
    </lineage>
</organism>
<sequence>MCSMVSGNNSFHLEWSNHLGNMQAVLETLYINQSLVDVTIACRDGVLKAHKVILSACSPYFEAVFRETPCKHPVLILKGVNVHEMQALLRFMYRGQVDVPEAELSAVIATACEFKVKGFSVDGIPGGDEYRPDSASEHESEIETPVENVQPRVTIHNWKDEKKAEHTAKASDKLSGMTDEIDVTPVIVDSQSLQKTPAEDTPEKDEDKEQEEADEEEAVGEEVDKKPDAEELAASLKASKVAQPDVEESALPSSNTNTDANTNVSGSTASNTANAVCAPVASGPSGSSSSTSNSNSPAVTSSASANNGDATPYRRETRYKGQKRVDVGIRPAAGRARIVDKRESSGGESRSSAGYGSSHSAKKPRVTAPRKSDFAAVPEHSLPSVDRMEDKKLILESSAVDISITRAGSSLLEDGSPSFVKIKAEAESADEDEDDDEATADMFCIPHLQELPDTDGGDPSVSGEVDIAPRWNMHAPPLSSSGREQRTVVEAPAEEGEGDMACPYCFTRCPRFSDLKRHMRLHTEDKPHECEFCSLAFARASHLARHRRTHTGERPFRCPAPSCERTFSRQDKLKLHTQRAHPGLPCDLVQSGTFMRIRGRRRIRDKNLPLGLRLGIAPSLQPANLSGGSGGLSAASSSQSAAPVGPAVISLPFGDTSYLTSLSLGQQRYSDLTISPVTASSSGTSSSGGGTGSGTGAEELLKSVRQLGECTIQTLPSKVLAE</sequence>
<dbReference type="SUPFAM" id="SSF57667">
    <property type="entry name" value="beta-beta-alpha zinc fingers"/>
    <property type="match status" value="2"/>
</dbReference>
<dbReference type="PROSITE" id="PS00028">
    <property type="entry name" value="ZINC_FINGER_C2H2_1"/>
    <property type="match status" value="3"/>
</dbReference>
<dbReference type="PANTHER" id="PTHR23110:SF109">
    <property type="entry name" value="FI07618P-RELATED"/>
    <property type="match status" value="1"/>
</dbReference>
<keyword evidence="5" id="KW-0862">Zinc</keyword>
<dbReference type="InterPro" id="IPR013087">
    <property type="entry name" value="Znf_C2H2_type"/>
</dbReference>
<feature type="compositionally biased region" description="Gly residues" evidence="11">
    <location>
        <begin position="686"/>
        <end position="695"/>
    </location>
</feature>
<dbReference type="GO" id="GO:0048666">
    <property type="term" value="P:neuron development"/>
    <property type="evidence" value="ECO:0007669"/>
    <property type="project" value="UniProtKB-ARBA"/>
</dbReference>
<feature type="compositionally biased region" description="Basic and acidic residues" evidence="11">
    <location>
        <begin position="312"/>
        <end position="327"/>
    </location>
</feature>
<dbReference type="GO" id="GO:0003006">
    <property type="term" value="P:developmental process involved in reproduction"/>
    <property type="evidence" value="ECO:0007669"/>
    <property type="project" value="UniProtKB-ARBA"/>
</dbReference>
<dbReference type="PROSITE" id="PS50097">
    <property type="entry name" value="BTB"/>
    <property type="match status" value="1"/>
</dbReference>
<reference evidence="14 15" key="1">
    <citation type="submission" date="2024-03" db="EMBL/GenBank/DDBJ databases">
        <title>The genome assembly and annotation of the cricket Gryllus longicercus Weissman &amp; Gray.</title>
        <authorList>
            <person name="Szrajer S."/>
            <person name="Gray D."/>
            <person name="Ylla G."/>
        </authorList>
    </citation>
    <scope>NUCLEOTIDE SEQUENCE [LARGE SCALE GENOMIC DNA]</scope>
    <source>
        <strain evidence="14">DAG 2021-001</strain>
        <tissue evidence="14">Whole body minus gut</tissue>
    </source>
</reference>
<feature type="compositionally biased region" description="Acidic residues" evidence="11">
    <location>
        <begin position="200"/>
        <end position="221"/>
    </location>
</feature>
<dbReference type="EMBL" id="JAZDUA010000304">
    <property type="protein sequence ID" value="KAK7861722.1"/>
    <property type="molecule type" value="Genomic_DNA"/>
</dbReference>
<feature type="compositionally biased region" description="Basic and acidic residues" evidence="11">
    <location>
        <begin position="157"/>
        <end position="172"/>
    </location>
</feature>
<feature type="compositionally biased region" description="Low complexity" evidence="11">
    <location>
        <begin position="280"/>
        <end position="307"/>
    </location>
</feature>
<feature type="compositionally biased region" description="Polar residues" evidence="11">
    <location>
        <begin position="251"/>
        <end position="274"/>
    </location>
</feature>
<feature type="compositionally biased region" description="Basic and acidic residues" evidence="11">
    <location>
        <begin position="128"/>
        <end position="141"/>
    </location>
</feature>
<dbReference type="Pfam" id="PF00096">
    <property type="entry name" value="zf-C2H2"/>
    <property type="match status" value="3"/>
</dbReference>
<dbReference type="InterPro" id="IPR000210">
    <property type="entry name" value="BTB/POZ_dom"/>
</dbReference>
<evidence type="ECO:0000256" key="7">
    <source>
        <dbReference type="ARBA" id="ARBA00023125"/>
    </source>
</evidence>
<evidence type="ECO:0000256" key="11">
    <source>
        <dbReference type="SAM" id="MobiDB-lite"/>
    </source>
</evidence>
<evidence type="ECO:0000256" key="5">
    <source>
        <dbReference type="ARBA" id="ARBA00022833"/>
    </source>
</evidence>
<evidence type="ECO:0000259" key="12">
    <source>
        <dbReference type="PROSITE" id="PS50097"/>
    </source>
</evidence>
<dbReference type="InterPro" id="IPR011333">
    <property type="entry name" value="SKP1/BTB/POZ_sf"/>
</dbReference>
<evidence type="ECO:0000256" key="6">
    <source>
        <dbReference type="ARBA" id="ARBA00023015"/>
    </source>
</evidence>
<feature type="domain" description="C2H2-type" evidence="13">
    <location>
        <begin position="556"/>
        <end position="583"/>
    </location>
</feature>
<dbReference type="GO" id="GO:0008270">
    <property type="term" value="F:zinc ion binding"/>
    <property type="evidence" value="ECO:0007669"/>
    <property type="project" value="UniProtKB-KW"/>
</dbReference>
<evidence type="ECO:0000256" key="1">
    <source>
        <dbReference type="ARBA" id="ARBA00004123"/>
    </source>
</evidence>
<dbReference type="SUPFAM" id="SSF54695">
    <property type="entry name" value="POZ domain"/>
    <property type="match status" value="1"/>
</dbReference>
<name>A0AAN9VHY1_9ORTH</name>
<evidence type="ECO:0000256" key="10">
    <source>
        <dbReference type="PROSITE-ProRule" id="PRU00042"/>
    </source>
</evidence>
<dbReference type="FunFam" id="3.30.160.60:FF:000064">
    <property type="entry name" value="Early growth response protein 3"/>
    <property type="match status" value="1"/>
</dbReference>
<dbReference type="CDD" id="cd18315">
    <property type="entry name" value="BTB_POZ_BAB-like"/>
    <property type="match status" value="1"/>
</dbReference>
<dbReference type="Proteomes" id="UP001378592">
    <property type="component" value="Unassembled WGS sequence"/>
</dbReference>
<dbReference type="InterPro" id="IPR036236">
    <property type="entry name" value="Znf_C2H2_sf"/>
</dbReference>
<dbReference type="PANTHER" id="PTHR23110">
    <property type="entry name" value="BTB DOMAIN TRANSCRIPTION FACTOR"/>
    <property type="match status" value="1"/>
</dbReference>
<comment type="subcellular location">
    <subcellularLocation>
        <location evidence="1">Nucleus</location>
    </subcellularLocation>
</comment>